<dbReference type="InterPro" id="IPR005045">
    <property type="entry name" value="CDC50/LEM3_fam"/>
</dbReference>
<dbReference type="PANTHER" id="PTHR10926:SF29">
    <property type="entry name" value="ALA-INTERACTING SUBUNIT 2-RELATED"/>
    <property type="match status" value="1"/>
</dbReference>
<evidence type="ECO:0000256" key="6">
    <source>
        <dbReference type="PIRNR" id="PIRNR015840"/>
    </source>
</evidence>
<dbReference type="Pfam" id="PF03381">
    <property type="entry name" value="CDC50"/>
    <property type="match status" value="2"/>
</dbReference>
<evidence type="ECO:0000256" key="2">
    <source>
        <dbReference type="ARBA" id="ARBA00009457"/>
    </source>
</evidence>
<dbReference type="GO" id="GO:0005783">
    <property type="term" value="C:endoplasmic reticulum"/>
    <property type="evidence" value="ECO:0007669"/>
    <property type="project" value="TreeGrafter"/>
</dbReference>
<dbReference type="GO" id="GO:0005886">
    <property type="term" value="C:plasma membrane"/>
    <property type="evidence" value="ECO:0007669"/>
    <property type="project" value="TreeGrafter"/>
</dbReference>
<comment type="subcellular location">
    <subcellularLocation>
        <location evidence="1">Membrane</location>
    </subcellularLocation>
</comment>
<evidence type="ECO:0000256" key="3">
    <source>
        <dbReference type="ARBA" id="ARBA00022692"/>
    </source>
</evidence>
<evidence type="ECO:0000256" key="4">
    <source>
        <dbReference type="ARBA" id="ARBA00022989"/>
    </source>
</evidence>
<evidence type="ECO:0000256" key="1">
    <source>
        <dbReference type="ARBA" id="ARBA00004370"/>
    </source>
</evidence>
<dbReference type="EMBL" id="CAMGYJ010000009">
    <property type="protein sequence ID" value="CAI0544938.1"/>
    <property type="molecule type" value="Genomic_DNA"/>
</dbReference>
<accession>A0AAV0QKR7</accession>
<gene>
    <name evidence="8" type="ORF">LITE_LOCUS43372</name>
    <name evidence="9" type="ORF">LITE_LOCUS43383</name>
</gene>
<reference evidence="8" key="1">
    <citation type="submission" date="2022-08" db="EMBL/GenBank/DDBJ databases">
        <authorList>
            <person name="Gutierrez-Valencia J."/>
        </authorList>
    </citation>
    <scope>NUCLEOTIDE SEQUENCE</scope>
</reference>
<comment type="caution">
    <text evidence="8">The sequence shown here is derived from an EMBL/GenBank/DDBJ whole genome shotgun (WGS) entry which is preliminary data.</text>
</comment>
<dbReference type="AlphaFoldDB" id="A0AAV0QKR7"/>
<sequence>MEVDGVYASVDPTVVRSIPIQSRRQRALHQFTQQTLPACKPVLTPASVITTFFLLGLIFVPVGFITLRASRSVVEIVERYDADCVPEEFRGNKMSYIADSSIPKNCSRTLKVPKNMKAPIYVYYQLDNYYQNHRSICLLSTLFDLVKDFQLSDQEDFIVWMRTAALPSFRKLYGRIEVDLDMDEEITVDLMNNYNTYSFGGKKKIVLSTTSWIGGRNDFIGFAFMFVGSSSILLSLVFMLLHVKNPRTYGDAAYLAWNKKGISG</sequence>
<organism evidence="8 10">
    <name type="scientific">Linum tenue</name>
    <dbReference type="NCBI Taxonomy" id="586396"/>
    <lineage>
        <taxon>Eukaryota</taxon>
        <taxon>Viridiplantae</taxon>
        <taxon>Streptophyta</taxon>
        <taxon>Embryophyta</taxon>
        <taxon>Tracheophyta</taxon>
        <taxon>Spermatophyta</taxon>
        <taxon>Magnoliopsida</taxon>
        <taxon>eudicotyledons</taxon>
        <taxon>Gunneridae</taxon>
        <taxon>Pentapetalae</taxon>
        <taxon>rosids</taxon>
        <taxon>fabids</taxon>
        <taxon>Malpighiales</taxon>
        <taxon>Linaceae</taxon>
        <taxon>Linum</taxon>
    </lineage>
</organism>
<dbReference type="Proteomes" id="UP001154282">
    <property type="component" value="Unassembled WGS sequence"/>
</dbReference>
<keyword evidence="3 7" id="KW-0812">Transmembrane</keyword>
<proteinExistence type="inferred from homology"/>
<evidence type="ECO:0000313" key="10">
    <source>
        <dbReference type="Proteomes" id="UP001154282"/>
    </source>
</evidence>
<dbReference type="EMBL" id="CAMGYJ010000009">
    <property type="protein sequence ID" value="CAI0544954.1"/>
    <property type="molecule type" value="Genomic_DNA"/>
</dbReference>
<evidence type="ECO:0000313" key="9">
    <source>
        <dbReference type="EMBL" id="CAI0544954.1"/>
    </source>
</evidence>
<evidence type="ECO:0000256" key="5">
    <source>
        <dbReference type="ARBA" id="ARBA00023136"/>
    </source>
</evidence>
<feature type="transmembrane region" description="Helical" evidence="7">
    <location>
        <begin position="219"/>
        <end position="241"/>
    </location>
</feature>
<dbReference type="PANTHER" id="PTHR10926">
    <property type="entry name" value="CELL CYCLE CONTROL PROTEIN 50"/>
    <property type="match status" value="1"/>
</dbReference>
<protein>
    <recommendedName>
        <fullName evidence="6">ALA-interacting subunit</fullName>
    </recommendedName>
</protein>
<dbReference type="PIRSF" id="PIRSF015840">
    <property type="entry name" value="DUF284_TM_euk"/>
    <property type="match status" value="1"/>
</dbReference>
<name>A0AAV0QKR7_9ROSI</name>
<evidence type="ECO:0000313" key="8">
    <source>
        <dbReference type="EMBL" id="CAI0544938.1"/>
    </source>
</evidence>
<feature type="transmembrane region" description="Helical" evidence="7">
    <location>
        <begin position="46"/>
        <end position="67"/>
    </location>
</feature>
<keyword evidence="4 7" id="KW-1133">Transmembrane helix</keyword>
<comment type="similarity">
    <text evidence="2 6">Belongs to the CDC50/LEM3 family.</text>
</comment>
<keyword evidence="10" id="KW-1185">Reference proteome</keyword>
<evidence type="ECO:0000256" key="7">
    <source>
        <dbReference type="SAM" id="Phobius"/>
    </source>
</evidence>
<keyword evidence="5 6" id="KW-0472">Membrane</keyword>
<dbReference type="GO" id="GO:0005794">
    <property type="term" value="C:Golgi apparatus"/>
    <property type="evidence" value="ECO:0007669"/>
    <property type="project" value="TreeGrafter"/>
</dbReference>